<name>A0A418IJT1_STAXY</name>
<feature type="domain" description="Peptidase S1" evidence="7">
    <location>
        <begin position="74"/>
        <end position="279"/>
    </location>
</feature>
<keyword evidence="4 6" id="KW-0378">Hydrolase</keyword>
<dbReference type="InterPro" id="IPR001254">
    <property type="entry name" value="Trypsin_dom"/>
</dbReference>
<evidence type="ECO:0000313" key="9">
    <source>
        <dbReference type="Proteomes" id="UP000285567"/>
    </source>
</evidence>
<proteinExistence type="inferred from homology"/>
<evidence type="ECO:0000256" key="2">
    <source>
        <dbReference type="ARBA" id="ARBA00022670"/>
    </source>
</evidence>
<dbReference type="SMART" id="SM00020">
    <property type="entry name" value="Tryp_SPc"/>
    <property type="match status" value="1"/>
</dbReference>
<dbReference type="PANTHER" id="PTHR15462:SF8">
    <property type="entry name" value="SERINE PROTEASE"/>
    <property type="match status" value="1"/>
</dbReference>
<dbReference type="InterPro" id="IPR008256">
    <property type="entry name" value="Peptidase_S1B"/>
</dbReference>
<dbReference type="PRINTS" id="PR00839">
    <property type="entry name" value="V8PROTEASE"/>
</dbReference>
<dbReference type="GO" id="GO:0006508">
    <property type="term" value="P:proteolysis"/>
    <property type="evidence" value="ECO:0007669"/>
    <property type="project" value="UniProtKB-KW"/>
</dbReference>
<evidence type="ECO:0000313" key="8">
    <source>
        <dbReference type="EMBL" id="RIN06644.1"/>
    </source>
</evidence>
<evidence type="ECO:0000256" key="3">
    <source>
        <dbReference type="ARBA" id="ARBA00022729"/>
    </source>
</evidence>
<dbReference type="PANTHER" id="PTHR15462">
    <property type="entry name" value="SERINE PROTEASE"/>
    <property type="match status" value="1"/>
</dbReference>
<keyword evidence="5 6" id="KW-0720">Serine protease</keyword>
<accession>A0A418IJT1</accession>
<dbReference type="EC" id="3.4.21.-" evidence="6"/>
<dbReference type="Proteomes" id="UP000285567">
    <property type="component" value="Unassembled WGS sequence"/>
</dbReference>
<reference evidence="8 9" key="1">
    <citation type="journal article" date="2016" name="Front. Microbiol.">
        <title>Comprehensive Phylogenetic Analysis of Bovine Non-aureus Staphylococci Species Based on Whole-Genome Sequencing.</title>
        <authorList>
            <person name="Naushad S."/>
            <person name="Barkema H.W."/>
            <person name="Luby C."/>
            <person name="Condas L.A."/>
            <person name="Nobrega D.B."/>
            <person name="Carson D.A."/>
            <person name="De Buck J."/>
        </authorList>
    </citation>
    <scope>NUCLEOTIDE SEQUENCE [LARGE SCALE GENOMIC DNA]</scope>
    <source>
        <strain evidence="8 9">SNUC 102</strain>
    </source>
</reference>
<dbReference type="AlphaFoldDB" id="A0A418IJT1"/>
<dbReference type="SUPFAM" id="SSF50494">
    <property type="entry name" value="Trypsin-like serine proteases"/>
    <property type="match status" value="1"/>
</dbReference>
<protein>
    <recommendedName>
        <fullName evidence="6">Serine protease</fullName>
        <ecNumber evidence="6">3.4.21.-</ecNumber>
    </recommendedName>
</protein>
<dbReference type="InterPro" id="IPR009003">
    <property type="entry name" value="Peptidase_S1_PA"/>
</dbReference>
<dbReference type="InterPro" id="IPR050966">
    <property type="entry name" value="Glutamyl_endopeptidase"/>
</dbReference>
<organism evidence="8 9">
    <name type="scientific">Staphylococcus xylosus</name>
    <dbReference type="NCBI Taxonomy" id="1288"/>
    <lineage>
        <taxon>Bacteria</taxon>
        <taxon>Bacillati</taxon>
        <taxon>Bacillota</taxon>
        <taxon>Bacilli</taxon>
        <taxon>Bacillales</taxon>
        <taxon>Staphylococcaceae</taxon>
        <taxon>Staphylococcus</taxon>
    </lineage>
</organism>
<dbReference type="EMBL" id="QXUL01000125">
    <property type="protein sequence ID" value="RIN06644.1"/>
    <property type="molecule type" value="Genomic_DNA"/>
</dbReference>
<dbReference type="GO" id="GO:0004252">
    <property type="term" value="F:serine-type endopeptidase activity"/>
    <property type="evidence" value="ECO:0007669"/>
    <property type="project" value="InterPro"/>
</dbReference>
<evidence type="ECO:0000259" key="7">
    <source>
        <dbReference type="SMART" id="SM00020"/>
    </source>
</evidence>
<keyword evidence="2 6" id="KW-0645">Protease</keyword>
<sequence>MRNLIRRSLLIISILLLISYVLKEKSVDASSLNNDDTYITEPTKPIKDATPVDYEIPQENLRPIEEATGSDIERILGKDDRILVENYTSYPYKTIVLLNMTFNNITYIGTGTVIAPDTILTAAHNVYDSRLGGWATEITAYAGARANKATIGKAKVDKKYVLPEWINSQSSQHDLAVIKLKTSLGDQTGTLGITNEMKLSEPIETAGYPADKGGWTLYKGNGLLKKFTNFNVYYDIDTYGGQSGSPVWNRDKKIIGVHAYGSSPLNFATKINDTNLKLIKKWTNIPVGHVYNKDVTVSKSNISVWNDFQFHIKKPLTHIKLGNVYKAKYIYKHNNGQTYLSLYDNKNKWIGYFNKRDVSDLKGTLLNKKVKINKNNYVIWDSFYFDNKKGLSKNFYGKTLNAKYSYVLGNNEEFYSLYDSKNKWVGYINKKATQ</sequence>
<evidence type="ECO:0000256" key="1">
    <source>
        <dbReference type="ARBA" id="ARBA00008764"/>
    </source>
</evidence>
<dbReference type="RefSeq" id="WP_017722217.1">
    <property type="nucleotide sequence ID" value="NZ_CABIWF010000005.1"/>
</dbReference>
<evidence type="ECO:0000256" key="4">
    <source>
        <dbReference type="ARBA" id="ARBA00022801"/>
    </source>
</evidence>
<dbReference type="Pfam" id="PF13365">
    <property type="entry name" value="Trypsin_2"/>
    <property type="match status" value="1"/>
</dbReference>
<evidence type="ECO:0000256" key="5">
    <source>
        <dbReference type="ARBA" id="ARBA00022825"/>
    </source>
</evidence>
<gene>
    <name evidence="8" type="ORF">BU097_14140</name>
</gene>
<keyword evidence="9" id="KW-1185">Reference proteome</keyword>
<comment type="similarity">
    <text evidence="1 6">Belongs to the peptidase S1B family.</text>
</comment>
<keyword evidence="3" id="KW-0732">Signal</keyword>
<dbReference type="OrthoDB" id="191045at2"/>
<dbReference type="Gene3D" id="2.40.10.10">
    <property type="entry name" value="Trypsin-like serine proteases"/>
    <property type="match status" value="2"/>
</dbReference>
<dbReference type="InterPro" id="IPR043504">
    <property type="entry name" value="Peptidase_S1_PA_chymotrypsin"/>
</dbReference>
<comment type="caution">
    <text evidence="8">The sequence shown here is derived from an EMBL/GenBank/DDBJ whole genome shotgun (WGS) entry which is preliminary data.</text>
</comment>
<evidence type="ECO:0000256" key="6">
    <source>
        <dbReference type="RuleBase" id="RU004296"/>
    </source>
</evidence>